<dbReference type="EMBL" id="SLWO01000003">
    <property type="protein sequence ID" value="TCO26730.1"/>
    <property type="molecule type" value="Genomic_DNA"/>
</dbReference>
<dbReference type="RefSeq" id="WP_132530822.1">
    <property type="nucleotide sequence ID" value="NZ_BMJO01000004.1"/>
</dbReference>
<dbReference type="Proteomes" id="UP000295684">
    <property type="component" value="Unassembled WGS sequence"/>
</dbReference>
<protein>
    <submittedName>
        <fullName evidence="6">Antitoxin</fullName>
    </submittedName>
    <submittedName>
        <fullName evidence="7">Uncharacterized protein with HEPN domain</fullName>
    </submittedName>
</protein>
<name>A0A4R2HEN2_9SPHI</name>
<dbReference type="AlphaFoldDB" id="A0A4R2HEN2"/>
<dbReference type="InterPro" id="IPR051813">
    <property type="entry name" value="HepT_RNase_toxin"/>
</dbReference>
<reference evidence="9" key="2">
    <citation type="journal article" date="2019" name="Int. J. Syst. Evol. Microbiol.">
        <title>The Global Catalogue of Microorganisms (GCM) 10K type strain sequencing project: providing services to taxonomists for standard genome sequencing and annotation.</title>
        <authorList>
            <consortium name="The Broad Institute Genomics Platform"/>
            <consortium name="The Broad Institute Genome Sequencing Center for Infectious Disease"/>
            <person name="Wu L."/>
            <person name="Ma J."/>
        </authorList>
    </citation>
    <scope>NUCLEOTIDE SEQUENCE [LARGE SCALE GENOMIC DNA]</scope>
    <source>
        <strain evidence="9">CGMCC 1.15644</strain>
    </source>
</reference>
<sequence length="119" mass="14029">MDERILKWLLDIKIAITEIDGYFLEHPKDFFKYQKNVMLKRAIERDLEIIGEAMNRILTRDSEFHIKITNAKLIVGLRNQVIHAYDSISDESIWSILLNHLPKLKIEVNILLDNNLTID</sequence>
<evidence type="ECO:0000313" key="9">
    <source>
        <dbReference type="Proteomes" id="UP000622648"/>
    </source>
</evidence>
<reference evidence="6" key="4">
    <citation type="submission" date="2024-05" db="EMBL/GenBank/DDBJ databases">
        <authorList>
            <person name="Sun Q."/>
            <person name="Zhou Y."/>
        </authorList>
    </citation>
    <scope>NUCLEOTIDE SEQUENCE</scope>
    <source>
        <strain evidence="6">CGMCC 1.15644</strain>
    </source>
</reference>
<reference evidence="6" key="1">
    <citation type="journal article" date="2014" name="Int. J. Syst. Evol. Microbiol.">
        <title>Complete genome of a new Firmicutes species belonging to the dominant human colonic microbiota ('Ruminococcus bicirculans') reveals two chromosomes and a selective capacity to utilize plant glucans.</title>
        <authorList>
            <consortium name="NISC Comparative Sequencing Program"/>
            <person name="Wegmann U."/>
            <person name="Louis P."/>
            <person name="Goesmann A."/>
            <person name="Henrissat B."/>
            <person name="Duncan S.H."/>
            <person name="Flint H.J."/>
        </authorList>
    </citation>
    <scope>NUCLEOTIDE SEQUENCE</scope>
    <source>
        <strain evidence="6">CGMCC 1.15644</strain>
    </source>
</reference>
<evidence type="ECO:0000256" key="3">
    <source>
        <dbReference type="ARBA" id="ARBA00022722"/>
    </source>
</evidence>
<dbReference type="GO" id="GO:0110001">
    <property type="term" value="C:toxin-antitoxin complex"/>
    <property type="evidence" value="ECO:0007669"/>
    <property type="project" value="InterPro"/>
</dbReference>
<keyword evidence="2" id="KW-1277">Toxin-antitoxin system</keyword>
<keyword evidence="3" id="KW-0540">Nuclease</keyword>
<evidence type="ECO:0000256" key="1">
    <source>
        <dbReference type="ARBA" id="ARBA00022553"/>
    </source>
</evidence>
<dbReference type="OrthoDB" id="955324at2"/>
<comment type="caution">
    <text evidence="7">The sequence shown here is derived from an EMBL/GenBank/DDBJ whole genome shotgun (WGS) entry which is preliminary data.</text>
</comment>
<reference evidence="7 8" key="3">
    <citation type="submission" date="2019-03" db="EMBL/GenBank/DDBJ databases">
        <title>Genomic Encyclopedia of Type Strains, Phase IV (KMG-IV): sequencing the most valuable type-strain genomes for metagenomic binning, comparative biology and taxonomic classification.</title>
        <authorList>
            <person name="Goeker M."/>
        </authorList>
    </citation>
    <scope>NUCLEOTIDE SEQUENCE [LARGE SCALE GENOMIC DNA]</scope>
    <source>
        <strain evidence="7 8">DSM 103236</strain>
    </source>
</reference>
<dbReference type="GO" id="GO:0016787">
    <property type="term" value="F:hydrolase activity"/>
    <property type="evidence" value="ECO:0007669"/>
    <property type="project" value="UniProtKB-KW"/>
</dbReference>
<dbReference type="InterPro" id="IPR008201">
    <property type="entry name" value="HepT-like"/>
</dbReference>
<evidence type="ECO:0000313" key="7">
    <source>
        <dbReference type="EMBL" id="TCO26730.1"/>
    </source>
</evidence>
<evidence type="ECO:0000256" key="2">
    <source>
        <dbReference type="ARBA" id="ARBA00022649"/>
    </source>
</evidence>
<dbReference type="GO" id="GO:0004540">
    <property type="term" value="F:RNA nuclease activity"/>
    <property type="evidence" value="ECO:0007669"/>
    <property type="project" value="InterPro"/>
</dbReference>
<evidence type="ECO:0000256" key="4">
    <source>
        <dbReference type="ARBA" id="ARBA00022741"/>
    </source>
</evidence>
<gene>
    <name evidence="7" type="ORF">EV200_10360</name>
    <name evidence="6" type="ORF">GCM10011413_23040</name>
</gene>
<dbReference type="GO" id="GO:0000166">
    <property type="term" value="F:nucleotide binding"/>
    <property type="evidence" value="ECO:0007669"/>
    <property type="project" value="UniProtKB-KW"/>
</dbReference>
<dbReference type="PANTHER" id="PTHR34139:SF1">
    <property type="entry name" value="RNASE MJ1380-RELATED"/>
    <property type="match status" value="1"/>
</dbReference>
<evidence type="ECO:0000313" key="6">
    <source>
        <dbReference type="EMBL" id="GGE56032.1"/>
    </source>
</evidence>
<keyword evidence="9" id="KW-1185">Reference proteome</keyword>
<organism evidence="7 8">
    <name type="scientific">Pedobacter psychrotolerans</name>
    <dbReference type="NCBI Taxonomy" id="1843235"/>
    <lineage>
        <taxon>Bacteria</taxon>
        <taxon>Pseudomonadati</taxon>
        <taxon>Bacteroidota</taxon>
        <taxon>Sphingobacteriia</taxon>
        <taxon>Sphingobacteriales</taxon>
        <taxon>Sphingobacteriaceae</taxon>
        <taxon>Pedobacter</taxon>
    </lineage>
</organism>
<dbReference type="EMBL" id="BMJO01000004">
    <property type="protein sequence ID" value="GGE56032.1"/>
    <property type="molecule type" value="Genomic_DNA"/>
</dbReference>
<accession>A0A4R2HEN2</accession>
<evidence type="ECO:0000256" key="5">
    <source>
        <dbReference type="ARBA" id="ARBA00022801"/>
    </source>
</evidence>
<dbReference type="PANTHER" id="PTHR34139">
    <property type="entry name" value="UPF0331 PROTEIN MJ0127"/>
    <property type="match status" value="1"/>
</dbReference>
<dbReference type="Proteomes" id="UP000622648">
    <property type="component" value="Unassembled WGS sequence"/>
</dbReference>
<keyword evidence="1" id="KW-0597">Phosphoprotein</keyword>
<keyword evidence="4" id="KW-0547">Nucleotide-binding</keyword>
<keyword evidence="5" id="KW-0378">Hydrolase</keyword>
<proteinExistence type="predicted"/>
<evidence type="ECO:0000313" key="8">
    <source>
        <dbReference type="Proteomes" id="UP000295684"/>
    </source>
</evidence>
<dbReference type="Pfam" id="PF01934">
    <property type="entry name" value="HepT-like"/>
    <property type="match status" value="1"/>
</dbReference>